<organism evidence="5 6">
    <name type="scientific">Paramuricea clavata</name>
    <name type="common">Red gorgonian</name>
    <name type="synonym">Violescent sea-whip</name>
    <dbReference type="NCBI Taxonomy" id="317549"/>
    <lineage>
        <taxon>Eukaryota</taxon>
        <taxon>Metazoa</taxon>
        <taxon>Cnidaria</taxon>
        <taxon>Anthozoa</taxon>
        <taxon>Octocorallia</taxon>
        <taxon>Malacalcyonacea</taxon>
        <taxon>Plexauridae</taxon>
        <taxon>Paramuricea</taxon>
    </lineage>
</organism>
<evidence type="ECO:0000313" key="5">
    <source>
        <dbReference type="EMBL" id="CAB4019744.1"/>
    </source>
</evidence>
<keyword evidence="6" id="KW-1185">Reference proteome</keyword>
<evidence type="ECO:0000256" key="3">
    <source>
        <dbReference type="SAM" id="MobiDB-lite"/>
    </source>
</evidence>
<gene>
    <name evidence="5" type="ORF">PACLA_8A061334</name>
</gene>
<protein>
    <submittedName>
        <fullName evidence="5">Coiled-coil domain-containing 151-like</fullName>
    </submittedName>
</protein>
<dbReference type="PANTHER" id="PTHR46518:SF1">
    <property type="entry name" value="OUTER DYNEIN ARM-DOCKING COMPLEX SUBUNIT 3"/>
    <property type="match status" value="1"/>
</dbReference>
<feature type="non-terminal residue" evidence="5">
    <location>
        <position position="1"/>
    </location>
</feature>
<accession>A0A7D9J282</accession>
<comment type="caution">
    <text evidence="5">The sequence shown here is derived from an EMBL/GenBank/DDBJ whole genome shotgun (WGS) entry which is preliminary data.</text>
</comment>
<proteinExistence type="predicted"/>
<dbReference type="Proteomes" id="UP001152795">
    <property type="component" value="Unassembled WGS sequence"/>
</dbReference>
<dbReference type="AlphaFoldDB" id="A0A7D9J282"/>
<name>A0A7D9J282_PARCT</name>
<reference evidence="5" key="1">
    <citation type="submission" date="2020-04" db="EMBL/GenBank/DDBJ databases">
        <authorList>
            <person name="Alioto T."/>
            <person name="Alioto T."/>
            <person name="Gomez Garrido J."/>
        </authorList>
    </citation>
    <scope>NUCLEOTIDE SEQUENCE</scope>
    <source>
        <strain evidence="5">A484AB</strain>
    </source>
</reference>
<dbReference type="EMBL" id="CACRXK020010608">
    <property type="protein sequence ID" value="CAB4019744.1"/>
    <property type="molecule type" value="Genomic_DNA"/>
</dbReference>
<dbReference type="GO" id="GO:0097542">
    <property type="term" value="C:ciliary tip"/>
    <property type="evidence" value="ECO:0007669"/>
    <property type="project" value="TreeGrafter"/>
</dbReference>
<dbReference type="GO" id="GO:0003341">
    <property type="term" value="P:cilium movement"/>
    <property type="evidence" value="ECO:0007669"/>
    <property type="project" value="InterPro"/>
</dbReference>
<dbReference type="InterPro" id="IPR033192">
    <property type="entry name" value="ODAD3"/>
</dbReference>
<dbReference type="GO" id="GO:0036158">
    <property type="term" value="P:outer dynein arm assembly"/>
    <property type="evidence" value="ECO:0007669"/>
    <property type="project" value="InterPro"/>
</dbReference>
<evidence type="ECO:0000313" key="6">
    <source>
        <dbReference type="Proteomes" id="UP001152795"/>
    </source>
</evidence>
<feature type="coiled-coil region" evidence="2">
    <location>
        <begin position="197"/>
        <end position="263"/>
    </location>
</feature>
<keyword evidence="1 2" id="KW-0175">Coiled coil</keyword>
<sequence>MSKETEEIQKTDIGESPDAQTLRVLENRLDKINLKCNEATRITTTYQQIIECLREEQLKWPNMLKDLEEAIKAQRDELRELKAMNNDAQIARDTAKSELARLEQSVYESKREREAALAEYKRQAEEKKEHAEKVEKRLQRGSLQQDDLSDQKPVLSGEEQERKITTYEGAMMKIKDATGVSDIREVVQRFLSQGDTQKHLEQLKNDNENMLVRLKEEKEKLQREFEDMKYSDEAKLSSGQRMLEEFQQRLLDEEKKLEDSRFRQERASKTLINVKAGVEHLADKLQHLKAPKGHVPQAQLSPTSDEYVLDLLGQCEQKLLKLMDDLGGKDIEDILKEDSEFRVTMESKIPQYNTRIQLPKSKDLSGANYE</sequence>
<evidence type="ECO:0000256" key="2">
    <source>
        <dbReference type="SAM" id="Coils"/>
    </source>
</evidence>
<dbReference type="Pfam" id="PF21773">
    <property type="entry name" value="ODAD1_CC"/>
    <property type="match status" value="1"/>
</dbReference>
<evidence type="ECO:0000259" key="4">
    <source>
        <dbReference type="Pfam" id="PF21773"/>
    </source>
</evidence>
<dbReference type="OrthoDB" id="10255247at2759"/>
<feature type="domain" description="ODAD1 central coiled coil region" evidence="4">
    <location>
        <begin position="21"/>
        <end position="286"/>
    </location>
</feature>
<evidence type="ECO:0000256" key="1">
    <source>
        <dbReference type="ARBA" id="ARBA00023054"/>
    </source>
</evidence>
<feature type="region of interest" description="Disordered" evidence="3">
    <location>
        <begin position="122"/>
        <end position="159"/>
    </location>
</feature>
<dbReference type="PANTHER" id="PTHR46518">
    <property type="entry name" value="COILED-COIL DOMAIN-CONTAINING PROTEIN 151"/>
    <property type="match status" value="1"/>
</dbReference>
<feature type="compositionally biased region" description="Basic and acidic residues" evidence="3">
    <location>
        <begin position="122"/>
        <end position="138"/>
    </location>
</feature>
<dbReference type="InterPro" id="IPR049258">
    <property type="entry name" value="ODAD1_CC"/>
</dbReference>
<dbReference type="GO" id="GO:0036064">
    <property type="term" value="C:ciliary basal body"/>
    <property type="evidence" value="ECO:0007669"/>
    <property type="project" value="TreeGrafter"/>
</dbReference>
<dbReference type="GO" id="GO:0035253">
    <property type="term" value="C:ciliary rootlet"/>
    <property type="evidence" value="ECO:0007669"/>
    <property type="project" value="TreeGrafter"/>
</dbReference>